<evidence type="ECO:0000256" key="2">
    <source>
        <dbReference type="ARBA" id="ARBA00022729"/>
    </source>
</evidence>
<dbReference type="PANTHER" id="PTHR43649:SF33">
    <property type="entry name" value="POLYGALACTURONAN_RHAMNOGALACTURONAN-BINDING PROTEIN YTCQ"/>
    <property type="match status" value="1"/>
</dbReference>
<dbReference type="SUPFAM" id="SSF53850">
    <property type="entry name" value="Periplasmic binding protein-like II"/>
    <property type="match status" value="1"/>
</dbReference>
<gene>
    <name evidence="8" type="ORF">ACFPN6_27580</name>
</gene>
<dbReference type="PANTHER" id="PTHR43649">
    <property type="entry name" value="ARABINOSE-BINDING PROTEIN-RELATED"/>
    <property type="match status" value="1"/>
</dbReference>
<dbReference type="EMBL" id="JBHSKL010000039">
    <property type="protein sequence ID" value="MFC5228264.1"/>
    <property type="molecule type" value="Genomic_DNA"/>
</dbReference>
<dbReference type="PROSITE" id="PS51257">
    <property type="entry name" value="PROKAR_LIPOPROTEIN"/>
    <property type="match status" value="1"/>
</dbReference>
<keyword evidence="1" id="KW-1003">Cell membrane</keyword>
<feature type="signal peptide" evidence="7">
    <location>
        <begin position="1"/>
        <end position="24"/>
    </location>
</feature>
<dbReference type="Pfam" id="PF01547">
    <property type="entry name" value="SBP_bac_1"/>
    <property type="match status" value="1"/>
</dbReference>
<evidence type="ECO:0000256" key="3">
    <source>
        <dbReference type="ARBA" id="ARBA00023136"/>
    </source>
</evidence>
<accession>A0ABW0DEJ0</accession>
<dbReference type="Proteomes" id="UP001596156">
    <property type="component" value="Unassembled WGS sequence"/>
</dbReference>
<protein>
    <submittedName>
        <fullName evidence="8">ABC transporter substrate-binding protein</fullName>
    </submittedName>
</protein>
<reference evidence="9" key="1">
    <citation type="journal article" date="2019" name="Int. J. Syst. Evol. Microbiol.">
        <title>The Global Catalogue of Microorganisms (GCM) 10K type strain sequencing project: providing services to taxonomists for standard genome sequencing and annotation.</title>
        <authorList>
            <consortium name="The Broad Institute Genomics Platform"/>
            <consortium name="The Broad Institute Genome Sequencing Center for Infectious Disease"/>
            <person name="Wu L."/>
            <person name="Ma J."/>
        </authorList>
    </citation>
    <scope>NUCLEOTIDE SEQUENCE [LARGE SCALE GENOMIC DNA]</scope>
    <source>
        <strain evidence="9">CCM 8479</strain>
    </source>
</reference>
<feature type="compositionally biased region" description="Polar residues" evidence="6">
    <location>
        <begin position="303"/>
        <end position="315"/>
    </location>
</feature>
<keyword evidence="9" id="KW-1185">Reference proteome</keyword>
<feature type="chain" id="PRO_5047028797" evidence="7">
    <location>
        <begin position="25"/>
        <end position="438"/>
    </location>
</feature>
<dbReference type="InterPro" id="IPR006059">
    <property type="entry name" value="SBP"/>
</dbReference>
<proteinExistence type="predicted"/>
<organism evidence="8 9">
    <name type="scientific">Streptomyces fimbriatus</name>
    <dbReference type="NCBI Taxonomy" id="68197"/>
    <lineage>
        <taxon>Bacteria</taxon>
        <taxon>Bacillati</taxon>
        <taxon>Actinomycetota</taxon>
        <taxon>Actinomycetes</taxon>
        <taxon>Kitasatosporales</taxon>
        <taxon>Streptomycetaceae</taxon>
        <taxon>Streptomyces</taxon>
    </lineage>
</organism>
<keyword evidence="3" id="KW-0472">Membrane</keyword>
<evidence type="ECO:0000256" key="1">
    <source>
        <dbReference type="ARBA" id="ARBA00022475"/>
    </source>
</evidence>
<dbReference type="Gene3D" id="3.40.190.10">
    <property type="entry name" value="Periplasmic binding protein-like II"/>
    <property type="match status" value="1"/>
</dbReference>
<keyword evidence="5" id="KW-0449">Lipoprotein</keyword>
<comment type="caution">
    <text evidence="8">The sequence shown here is derived from an EMBL/GenBank/DDBJ whole genome shotgun (WGS) entry which is preliminary data.</text>
</comment>
<evidence type="ECO:0000256" key="6">
    <source>
        <dbReference type="SAM" id="MobiDB-lite"/>
    </source>
</evidence>
<evidence type="ECO:0000256" key="5">
    <source>
        <dbReference type="ARBA" id="ARBA00023288"/>
    </source>
</evidence>
<keyword evidence="2 7" id="KW-0732">Signal</keyword>
<evidence type="ECO:0000256" key="7">
    <source>
        <dbReference type="SAM" id="SignalP"/>
    </source>
</evidence>
<evidence type="ECO:0000313" key="9">
    <source>
        <dbReference type="Proteomes" id="UP001596156"/>
    </source>
</evidence>
<keyword evidence="4" id="KW-0564">Palmitate</keyword>
<evidence type="ECO:0000256" key="4">
    <source>
        <dbReference type="ARBA" id="ARBA00023139"/>
    </source>
</evidence>
<dbReference type="RefSeq" id="WP_309058968.1">
    <property type="nucleotide sequence ID" value="NZ_BAAASS010000002.1"/>
</dbReference>
<sequence length="438" mass="46808">MPYTKRRRLVSSAVAVALGATALAACGSSSDDEAQSGPVSLTYWTWAPGMDKVVDLWNKGPGKKEQITVTVKKQASGDTLVTKILTAHKAGKAPDLVQAEYQALPTLVSNDALADISGEVGDAKEKFADGVWQQTTLGTDAVYAVPQDIGPMMFYYREDLFKKYGLKVPATWDEFAETARALKKKAPDTDLTTFSANDSGLFAGLAQQAGAKWWTTSGDKWKVGINDAATQKVAEFWGDLVKEGAIDDQPMYTPAWNKALNTGKQIAWVSAVWAPGTLTTAAPDTKGKWAMAPLPQWSDGENRTGSWGGSSTAVTTDSEHKDAAAKFAAWLNTDGDALSALAKESGIYPASTSAQLSGAFTSPPEYFSNQPDFYRKAAEIAETTAPSAWGPNVNVAYTTFKDAFGAAAKNKSDFTAALDTMQEETVADLEKQGFEVAQ</sequence>
<name>A0ABW0DEJ0_STRFI</name>
<dbReference type="InterPro" id="IPR050490">
    <property type="entry name" value="Bact_solute-bd_prot1"/>
</dbReference>
<feature type="region of interest" description="Disordered" evidence="6">
    <location>
        <begin position="296"/>
        <end position="315"/>
    </location>
</feature>
<evidence type="ECO:0000313" key="8">
    <source>
        <dbReference type="EMBL" id="MFC5228264.1"/>
    </source>
</evidence>